<evidence type="ECO:0000256" key="7">
    <source>
        <dbReference type="ARBA" id="ARBA00022741"/>
    </source>
</evidence>
<name>E1YG21_9BACT</name>
<reference evidence="15" key="1">
    <citation type="journal article" date="2011" name="Environ. Microbiol.">
        <title>Genomic insights into the metabolic potential of the polycyclic aromatic hydrocarbon degrading sulfate-reducing Deltaproteobacterium N47.</title>
        <authorList>
            <person name="Bergmann F."/>
            <person name="Selesi D."/>
            <person name="Weinmaier T."/>
            <person name="Tischler P."/>
            <person name="Rattei T."/>
            <person name="Meckenstock R.U."/>
        </authorList>
    </citation>
    <scope>NUCLEOTIDE SEQUENCE</scope>
</reference>
<dbReference type="Gene3D" id="3.30.565.10">
    <property type="entry name" value="Histidine kinase-like ATPase, C-terminal domain"/>
    <property type="match status" value="1"/>
</dbReference>
<evidence type="ECO:0000259" key="14">
    <source>
        <dbReference type="PROSITE" id="PS50885"/>
    </source>
</evidence>
<evidence type="ECO:0000256" key="6">
    <source>
        <dbReference type="ARBA" id="ARBA00022679"/>
    </source>
</evidence>
<dbReference type="EMBL" id="FR695872">
    <property type="protein sequence ID" value="CBX29515.1"/>
    <property type="molecule type" value="Genomic_DNA"/>
</dbReference>
<feature type="domain" description="HAMP" evidence="14">
    <location>
        <begin position="202"/>
        <end position="254"/>
    </location>
</feature>
<dbReference type="SMART" id="SM00304">
    <property type="entry name" value="HAMP"/>
    <property type="match status" value="1"/>
</dbReference>
<keyword evidence="5" id="KW-0597">Phosphoprotein</keyword>
<comment type="subcellular location">
    <subcellularLocation>
        <location evidence="2">Cell membrane</location>
    </subcellularLocation>
</comment>
<dbReference type="PROSITE" id="PS50109">
    <property type="entry name" value="HIS_KIN"/>
    <property type="match status" value="1"/>
</dbReference>
<evidence type="ECO:0000313" key="15">
    <source>
        <dbReference type="EMBL" id="CBX29515.1"/>
    </source>
</evidence>
<keyword evidence="10" id="KW-0902">Two-component regulatory system</keyword>
<dbReference type="InterPro" id="IPR004358">
    <property type="entry name" value="Sig_transdc_His_kin-like_C"/>
</dbReference>
<dbReference type="Gene3D" id="1.10.287.130">
    <property type="match status" value="1"/>
</dbReference>
<dbReference type="Pfam" id="PF00512">
    <property type="entry name" value="HisKA"/>
    <property type="match status" value="1"/>
</dbReference>
<dbReference type="PROSITE" id="PS50885">
    <property type="entry name" value="HAMP"/>
    <property type="match status" value="1"/>
</dbReference>
<proteinExistence type="predicted"/>
<gene>
    <name evidence="15" type="ORF">N47_J04960</name>
</gene>
<keyword evidence="12" id="KW-0812">Transmembrane</keyword>
<comment type="catalytic activity">
    <reaction evidence="1">
        <text>ATP + protein L-histidine = ADP + protein N-phospho-L-histidine.</text>
        <dbReference type="EC" id="2.7.13.3"/>
    </reaction>
</comment>
<dbReference type="CDD" id="cd06225">
    <property type="entry name" value="HAMP"/>
    <property type="match status" value="1"/>
</dbReference>
<keyword evidence="12" id="KW-1133">Transmembrane helix</keyword>
<dbReference type="GO" id="GO:0030295">
    <property type="term" value="F:protein kinase activator activity"/>
    <property type="evidence" value="ECO:0007669"/>
    <property type="project" value="TreeGrafter"/>
</dbReference>
<evidence type="ECO:0000256" key="2">
    <source>
        <dbReference type="ARBA" id="ARBA00004236"/>
    </source>
</evidence>
<dbReference type="SUPFAM" id="SSF158472">
    <property type="entry name" value="HAMP domain-like"/>
    <property type="match status" value="1"/>
</dbReference>
<dbReference type="AlphaFoldDB" id="E1YG21"/>
<dbReference type="GO" id="GO:0007234">
    <property type="term" value="P:osmosensory signaling via phosphorelay pathway"/>
    <property type="evidence" value="ECO:0007669"/>
    <property type="project" value="TreeGrafter"/>
</dbReference>
<keyword evidence="8" id="KW-0418">Kinase</keyword>
<keyword evidence="6" id="KW-0808">Transferase</keyword>
<evidence type="ECO:0000256" key="1">
    <source>
        <dbReference type="ARBA" id="ARBA00000085"/>
    </source>
</evidence>
<keyword evidence="4" id="KW-1003">Cell membrane</keyword>
<dbReference type="CDD" id="cd00075">
    <property type="entry name" value="HATPase"/>
    <property type="match status" value="1"/>
</dbReference>
<dbReference type="FunFam" id="3.30.565.10:FF:000023">
    <property type="entry name" value="PAS domain-containing sensor histidine kinase"/>
    <property type="match status" value="1"/>
</dbReference>
<dbReference type="GO" id="GO:0005524">
    <property type="term" value="F:ATP binding"/>
    <property type="evidence" value="ECO:0007669"/>
    <property type="project" value="UniProtKB-KW"/>
</dbReference>
<dbReference type="SMART" id="SM00387">
    <property type="entry name" value="HATPase_c"/>
    <property type="match status" value="1"/>
</dbReference>
<feature type="transmembrane region" description="Helical" evidence="12">
    <location>
        <begin position="6"/>
        <end position="28"/>
    </location>
</feature>
<dbReference type="SUPFAM" id="SSF47384">
    <property type="entry name" value="Homodimeric domain of signal transducing histidine kinase"/>
    <property type="match status" value="1"/>
</dbReference>
<dbReference type="InterPro" id="IPR003661">
    <property type="entry name" value="HisK_dim/P_dom"/>
</dbReference>
<dbReference type="SMART" id="SM00388">
    <property type="entry name" value="HisKA"/>
    <property type="match status" value="1"/>
</dbReference>
<sequence>MIGIRQKIMFGFGGLLSVVVVIGIMTMAQIDSLGRAIDVILKENYRSVVACQNMKESLERMDSGLLFTLAGNEMNGNRLIEEYTPKFHDALDVELSNITLSDERERAERIKILFEEYTKAIQLVTNISYTLKKRQAAYFLNLQPSFQKIKKLAQEILEMNQKNMSEANDTARYLANIAHRRMLMAIMASAFIAFLFSYLSHKWILRPINRLIESTDEIRHGNLDLVLETGSKDEIGRLSESFNEMAAVLRQIRKEERISLLRIRRATEEVFKALPTAIALLDLKGRVEISTETADRHFGLKQGVFAEMLGYEWLNPLIQRALNENRIIEHDSKHGYIQQFIDNREYFFQPTVVPIPVVPEGKELTGVALILKDVTQMYEQQELKSGMISTVSHQLKTPLTSLRMSIYLLLEESVGVLNEKQIELLIAARDDSERLLNIINDLLDLNCIESGKSDVSLKPVSPQTLVRDVIDSFLPEARDKGVTMANAVPDDLPEVVADAEKIRHVFTNLLSNAIRFTSPGGSVSVLADLEPDNVRFSVEDTGAGITAEHLKHLFEPFYRAPGQDEKSGVGLGLAIVKEIIQAHGGDVSAESEIGKGTSFGFTLPLAKERDVQEKQN</sequence>
<dbReference type="GO" id="GO:0005886">
    <property type="term" value="C:plasma membrane"/>
    <property type="evidence" value="ECO:0007669"/>
    <property type="project" value="UniProtKB-SubCell"/>
</dbReference>
<dbReference type="PANTHER" id="PTHR42878">
    <property type="entry name" value="TWO-COMPONENT HISTIDINE KINASE"/>
    <property type="match status" value="1"/>
</dbReference>
<dbReference type="InterPro" id="IPR003660">
    <property type="entry name" value="HAMP_dom"/>
</dbReference>
<keyword evidence="11 12" id="KW-0472">Membrane</keyword>
<evidence type="ECO:0000256" key="4">
    <source>
        <dbReference type="ARBA" id="ARBA00022475"/>
    </source>
</evidence>
<keyword evidence="7" id="KW-0547">Nucleotide-binding</keyword>
<dbReference type="EC" id="2.7.13.3" evidence="3"/>
<evidence type="ECO:0000256" key="11">
    <source>
        <dbReference type="ARBA" id="ARBA00023136"/>
    </source>
</evidence>
<dbReference type="InterPro" id="IPR036097">
    <property type="entry name" value="HisK_dim/P_sf"/>
</dbReference>
<keyword evidence="9" id="KW-0067">ATP-binding</keyword>
<dbReference type="GO" id="GO:0000155">
    <property type="term" value="F:phosphorelay sensor kinase activity"/>
    <property type="evidence" value="ECO:0007669"/>
    <property type="project" value="InterPro"/>
</dbReference>
<evidence type="ECO:0000256" key="8">
    <source>
        <dbReference type="ARBA" id="ARBA00022777"/>
    </source>
</evidence>
<dbReference type="GO" id="GO:0000156">
    <property type="term" value="F:phosphorelay response regulator activity"/>
    <property type="evidence" value="ECO:0007669"/>
    <property type="project" value="TreeGrafter"/>
</dbReference>
<dbReference type="PRINTS" id="PR00344">
    <property type="entry name" value="BCTRLSENSOR"/>
</dbReference>
<dbReference type="InterPro" id="IPR036890">
    <property type="entry name" value="HATPase_C_sf"/>
</dbReference>
<dbReference type="InterPro" id="IPR005467">
    <property type="entry name" value="His_kinase_dom"/>
</dbReference>
<evidence type="ECO:0000256" key="9">
    <source>
        <dbReference type="ARBA" id="ARBA00022840"/>
    </source>
</evidence>
<accession>E1YG21</accession>
<dbReference type="SUPFAM" id="SSF55874">
    <property type="entry name" value="ATPase domain of HSP90 chaperone/DNA topoisomerase II/histidine kinase"/>
    <property type="match status" value="1"/>
</dbReference>
<evidence type="ECO:0000256" key="5">
    <source>
        <dbReference type="ARBA" id="ARBA00022553"/>
    </source>
</evidence>
<dbReference type="Pfam" id="PF02518">
    <property type="entry name" value="HATPase_c"/>
    <property type="match status" value="1"/>
</dbReference>
<organism evidence="15">
    <name type="scientific">uncultured Desulfobacterium sp</name>
    <dbReference type="NCBI Taxonomy" id="201089"/>
    <lineage>
        <taxon>Bacteria</taxon>
        <taxon>Pseudomonadati</taxon>
        <taxon>Thermodesulfobacteriota</taxon>
        <taxon>Desulfobacteria</taxon>
        <taxon>Desulfobacterales</taxon>
        <taxon>Desulfobacteriaceae</taxon>
        <taxon>Desulfobacterium</taxon>
        <taxon>environmental samples</taxon>
    </lineage>
</organism>
<protein>
    <recommendedName>
        <fullName evidence="3">histidine kinase</fullName>
        <ecNumber evidence="3">2.7.13.3</ecNumber>
    </recommendedName>
</protein>
<evidence type="ECO:0000256" key="12">
    <source>
        <dbReference type="SAM" id="Phobius"/>
    </source>
</evidence>
<evidence type="ECO:0000256" key="10">
    <source>
        <dbReference type="ARBA" id="ARBA00023012"/>
    </source>
</evidence>
<dbReference type="Gene3D" id="6.10.340.10">
    <property type="match status" value="1"/>
</dbReference>
<dbReference type="InterPro" id="IPR003594">
    <property type="entry name" value="HATPase_dom"/>
</dbReference>
<feature type="domain" description="Histidine kinase" evidence="13">
    <location>
        <begin position="390"/>
        <end position="607"/>
    </location>
</feature>
<evidence type="ECO:0000259" key="13">
    <source>
        <dbReference type="PROSITE" id="PS50109"/>
    </source>
</evidence>
<evidence type="ECO:0000256" key="3">
    <source>
        <dbReference type="ARBA" id="ARBA00012438"/>
    </source>
</evidence>
<dbReference type="PANTHER" id="PTHR42878:SF7">
    <property type="entry name" value="SENSOR HISTIDINE KINASE GLRK"/>
    <property type="match status" value="1"/>
</dbReference>
<dbReference type="CDD" id="cd00082">
    <property type="entry name" value="HisKA"/>
    <property type="match status" value="1"/>
</dbReference>
<dbReference type="InterPro" id="IPR050351">
    <property type="entry name" value="BphY/WalK/GraS-like"/>
</dbReference>
<dbReference type="Pfam" id="PF00672">
    <property type="entry name" value="HAMP"/>
    <property type="match status" value="1"/>
</dbReference>